<dbReference type="EC" id="2.3.1.-" evidence="4"/>
<dbReference type="Proteomes" id="UP001330812">
    <property type="component" value="Chromosome"/>
</dbReference>
<keyword evidence="2 4" id="KW-0012">Acyltransferase</keyword>
<dbReference type="GO" id="GO:0016746">
    <property type="term" value="F:acyltransferase activity"/>
    <property type="evidence" value="ECO:0007669"/>
    <property type="project" value="UniProtKB-KW"/>
</dbReference>
<name>A0ABZ1HXN7_9PSEU</name>
<evidence type="ECO:0000313" key="5">
    <source>
        <dbReference type="Proteomes" id="UP001330812"/>
    </source>
</evidence>
<dbReference type="SUPFAM" id="SSF55729">
    <property type="entry name" value="Acyl-CoA N-acyltransferases (Nat)"/>
    <property type="match status" value="1"/>
</dbReference>
<organism evidence="4 5">
    <name type="scientific">Amycolatopsis rhabdoformis</name>
    <dbReference type="NCBI Taxonomy" id="1448059"/>
    <lineage>
        <taxon>Bacteria</taxon>
        <taxon>Bacillati</taxon>
        <taxon>Actinomycetota</taxon>
        <taxon>Actinomycetes</taxon>
        <taxon>Pseudonocardiales</taxon>
        <taxon>Pseudonocardiaceae</taxon>
        <taxon>Amycolatopsis</taxon>
    </lineage>
</organism>
<dbReference type="RefSeq" id="WP_326565915.1">
    <property type="nucleotide sequence ID" value="NZ_CP142149.1"/>
</dbReference>
<dbReference type="InterPro" id="IPR000182">
    <property type="entry name" value="GNAT_dom"/>
</dbReference>
<dbReference type="Pfam" id="PF13527">
    <property type="entry name" value="Acetyltransf_9"/>
    <property type="match status" value="1"/>
</dbReference>
<dbReference type="Gene3D" id="3.40.630.30">
    <property type="match status" value="1"/>
</dbReference>
<dbReference type="EMBL" id="CP142149">
    <property type="protein sequence ID" value="WSE26924.1"/>
    <property type="molecule type" value="Genomic_DNA"/>
</dbReference>
<evidence type="ECO:0000256" key="1">
    <source>
        <dbReference type="ARBA" id="ARBA00022679"/>
    </source>
</evidence>
<keyword evidence="1 4" id="KW-0808">Transferase</keyword>
<dbReference type="PANTHER" id="PTHR43877:SF1">
    <property type="entry name" value="ACETYLTRANSFERASE"/>
    <property type="match status" value="1"/>
</dbReference>
<accession>A0ABZ1HXN7</accession>
<dbReference type="PANTHER" id="PTHR43877">
    <property type="entry name" value="AMINOALKYLPHOSPHONATE N-ACETYLTRANSFERASE-RELATED-RELATED"/>
    <property type="match status" value="1"/>
</dbReference>
<evidence type="ECO:0000256" key="2">
    <source>
        <dbReference type="ARBA" id="ARBA00023315"/>
    </source>
</evidence>
<sequence length="175" mass="18230">MIIRRATTADADAIRAVHSAAFAGHNPPGMAAVPEARLVDELRQDGDLIPELSLVAEKDGAVVGHACCSPAVLGDEKTVAVGFGPLGVLPAHQRSGAGSALVHATLGAADALGYGVVVLLGDPAYYSRFGFTRADELGITPPVAEWAPHFQARTLAAYRAESRGAFRYAPAFERL</sequence>
<evidence type="ECO:0000259" key="3">
    <source>
        <dbReference type="PROSITE" id="PS51186"/>
    </source>
</evidence>
<dbReference type="CDD" id="cd04301">
    <property type="entry name" value="NAT_SF"/>
    <property type="match status" value="1"/>
</dbReference>
<protein>
    <submittedName>
        <fullName evidence="4">N-acetyltransferase</fullName>
        <ecNumber evidence="4">2.3.1.-</ecNumber>
    </submittedName>
</protein>
<keyword evidence="5" id="KW-1185">Reference proteome</keyword>
<dbReference type="InterPro" id="IPR050832">
    <property type="entry name" value="Bact_Acetyltransf"/>
</dbReference>
<dbReference type="PROSITE" id="PS51186">
    <property type="entry name" value="GNAT"/>
    <property type="match status" value="1"/>
</dbReference>
<dbReference type="InterPro" id="IPR016181">
    <property type="entry name" value="Acyl_CoA_acyltransferase"/>
</dbReference>
<reference evidence="4 5" key="1">
    <citation type="journal article" date="2015" name="Int. J. Syst. Evol. Microbiol.">
        <title>Amycolatopsis rhabdoformis sp. nov., an actinomycete isolated from a tropical forest soil.</title>
        <authorList>
            <person name="Souza W.R."/>
            <person name="Silva R.E."/>
            <person name="Goodfellow M."/>
            <person name="Busarakam K."/>
            <person name="Figueiro F.S."/>
            <person name="Ferreira D."/>
            <person name="Rodrigues-Filho E."/>
            <person name="Moraes L.A.B."/>
            <person name="Zucchi T.D."/>
        </authorList>
    </citation>
    <scope>NUCLEOTIDE SEQUENCE [LARGE SCALE GENOMIC DNA]</scope>
    <source>
        <strain evidence="4 5">NCIMB 14900</strain>
    </source>
</reference>
<proteinExistence type="predicted"/>
<evidence type="ECO:0000313" key="4">
    <source>
        <dbReference type="EMBL" id="WSE26924.1"/>
    </source>
</evidence>
<feature type="domain" description="N-acetyltransferase" evidence="3">
    <location>
        <begin position="1"/>
        <end position="161"/>
    </location>
</feature>
<gene>
    <name evidence="4" type="ORF">VSH64_29090</name>
</gene>